<dbReference type="EMBL" id="CP109135">
    <property type="protein sequence ID" value="WSD11762.1"/>
    <property type="molecule type" value="Genomic_DNA"/>
</dbReference>
<evidence type="ECO:0000313" key="3">
    <source>
        <dbReference type="EMBL" id="WSD21287.1"/>
    </source>
</evidence>
<dbReference type="RefSeq" id="WP_326757347.1">
    <property type="nucleotide sequence ID" value="NZ_CP109135.1"/>
</dbReference>
<evidence type="ECO:0000313" key="4">
    <source>
        <dbReference type="Proteomes" id="UP001340816"/>
    </source>
</evidence>
<reference evidence="3 4" key="1">
    <citation type="submission" date="2022-10" db="EMBL/GenBank/DDBJ databases">
        <title>The complete genomes of actinobacterial strains from the NBC collection.</title>
        <authorList>
            <person name="Joergensen T.S."/>
            <person name="Alvarez Arevalo M."/>
            <person name="Sterndorff E.B."/>
            <person name="Faurdal D."/>
            <person name="Vuksanovic O."/>
            <person name="Mourched A.-S."/>
            <person name="Charusanti P."/>
            <person name="Shaw S."/>
            <person name="Blin K."/>
            <person name="Weber T."/>
        </authorList>
    </citation>
    <scope>NUCLEOTIDE SEQUENCE [LARGE SCALE GENOMIC DNA]</scope>
    <source>
        <strain evidence="3 4">NBC 01752</strain>
    </source>
</reference>
<name>A0ABZ1HUM7_STRPH</name>
<accession>A0ABZ1HUM7</accession>
<evidence type="ECO:0000313" key="2">
    <source>
        <dbReference type="EMBL" id="WSD11762.1"/>
    </source>
</evidence>
<sequence length="125" mass="13253">MVKKMALVAACAGLLATGVAVSPAAAAPAAWNDCPPGHFCLFEHGNGGALMYAYDECSPLIKNIGSVGEGDKISSYWNRSRFRGELYDWQGSLGFVRHHIAPANGSQYNLPAPNNNITDGLKVVC</sequence>
<dbReference type="Pfam" id="PF03995">
    <property type="entry name" value="Inhibitor_I36"/>
    <property type="match status" value="1"/>
</dbReference>
<keyword evidence="4" id="KW-1185">Reference proteome</keyword>
<proteinExistence type="predicted"/>
<organism evidence="3 4">
    <name type="scientific">Streptomyces phaeochromogenes</name>
    <dbReference type="NCBI Taxonomy" id="1923"/>
    <lineage>
        <taxon>Bacteria</taxon>
        <taxon>Bacillati</taxon>
        <taxon>Actinomycetota</taxon>
        <taxon>Actinomycetes</taxon>
        <taxon>Kitasatosporales</taxon>
        <taxon>Streptomycetaceae</taxon>
        <taxon>Streptomyces</taxon>
        <taxon>Streptomyces phaeochromogenes group</taxon>
    </lineage>
</organism>
<gene>
    <name evidence="2" type="ORF">OHB35_00180</name>
    <name evidence="3" type="ORF">OHB35_53155</name>
</gene>
<dbReference type="EMBL" id="CP109135">
    <property type="protein sequence ID" value="WSD21287.1"/>
    <property type="molecule type" value="Genomic_DNA"/>
</dbReference>
<evidence type="ECO:0000256" key="1">
    <source>
        <dbReference type="SAM" id="SignalP"/>
    </source>
</evidence>
<feature type="signal peptide" evidence="1">
    <location>
        <begin position="1"/>
        <end position="26"/>
    </location>
</feature>
<protein>
    <submittedName>
        <fullName evidence="3">Peptidase inhibitor family I36 protein</fullName>
    </submittedName>
</protein>
<dbReference type="Proteomes" id="UP001340816">
    <property type="component" value="Chromosome"/>
</dbReference>
<keyword evidence="1" id="KW-0732">Signal</keyword>
<feature type="chain" id="PRO_5045034427" evidence="1">
    <location>
        <begin position="27"/>
        <end position="125"/>
    </location>
</feature>